<accession>A6G9M5</accession>
<evidence type="ECO:0000256" key="1">
    <source>
        <dbReference type="ARBA" id="ARBA00022722"/>
    </source>
</evidence>
<keyword evidence="3" id="KW-0269">Exonuclease</keyword>
<dbReference type="RefSeq" id="WP_006973420.1">
    <property type="nucleotide sequence ID" value="NZ_ABCS01000046.1"/>
</dbReference>
<organism evidence="5 6">
    <name type="scientific">Plesiocystis pacifica SIR-1</name>
    <dbReference type="NCBI Taxonomy" id="391625"/>
    <lineage>
        <taxon>Bacteria</taxon>
        <taxon>Pseudomonadati</taxon>
        <taxon>Myxococcota</taxon>
        <taxon>Polyangia</taxon>
        <taxon>Nannocystales</taxon>
        <taxon>Nannocystaceae</taxon>
        <taxon>Plesiocystis</taxon>
    </lineage>
</organism>
<dbReference type="InterPro" id="IPR036397">
    <property type="entry name" value="RNaseH_sf"/>
</dbReference>
<dbReference type="CDD" id="cd06130">
    <property type="entry name" value="DNA_pol_III_epsilon_like"/>
    <property type="match status" value="1"/>
</dbReference>
<dbReference type="AlphaFoldDB" id="A6G9M5"/>
<keyword evidence="2" id="KW-0378">Hydrolase</keyword>
<dbReference type="Gene3D" id="3.30.420.10">
    <property type="entry name" value="Ribonuclease H-like superfamily/Ribonuclease H"/>
    <property type="match status" value="1"/>
</dbReference>
<dbReference type="EMBL" id="ABCS01000046">
    <property type="protein sequence ID" value="EDM77419.1"/>
    <property type="molecule type" value="Genomic_DNA"/>
</dbReference>
<dbReference type="Proteomes" id="UP000005801">
    <property type="component" value="Unassembled WGS sequence"/>
</dbReference>
<dbReference type="STRING" id="391625.PPSIR1_37929"/>
<evidence type="ECO:0000313" key="5">
    <source>
        <dbReference type="EMBL" id="EDM77419.1"/>
    </source>
</evidence>
<comment type="caution">
    <text evidence="5">The sequence shown here is derived from an EMBL/GenBank/DDBJ whole genome shotgun (WGS) entry which is preliminary data.</text>
</comment>
<feature type="domain" description="Exonuclease" evidence="4">
    <location>
        <begin position="206"/>
        <end position="370"/>
    </location>
</feature>
<dbReference type="GO" id="GO:0008408">
    <property type="term" value="F:3'-5' exonuclease activity"/>
    <property type="evidence" value="ECO:0007669"/>
    <property type="project" value="TreeGrafter"/>
</dbReference>
<dbReference type="GO" id="GO:0006259">
    <property type="term" value="P:DNA metabolic process"/>
    <property type="evidence" value="ECO:0007669"/>
    <property type="project" value="UniProtKB-ARBA"/>
</dbReference>
<protein>
    <submittedName>
        <fullName evidence="5">DNA polymerase III, epsilon subunit</fullName>
    </submittedName>
</protein>
<evidence type="ECO:0000313" key="6">
    <source>
        <dbReference type="Proteomes" id="UP000005801"/>
    </source>
</evidence>
<dbReference type="eggNOG" id="COG0847">
    <property type="taxonomic scope" value="Bacteria"/>
</dbReference>
<evidence type="ECO:0000259" key="4">
    <source>
        <dbReference type="SMART" id="SM00479"/>
    </source>
</evidence>
<proteinExistence type="predicted"/>
<keyword evidence="1" id="KW-0540">Nuclease</keyword>
<evidence type="ECO:0000256" key="2">
    <source>
        <dbReference type="ARBA" id="ARBA00022801"/>
    </source>
</evidence>
<keyword evidence="6" id="KW-1185">Reference proteome</keyword>
<evidence type="ECO:0000256" key="3">
    <source>
        <dbReference type="ARBA" id="ARBA00022839"/>
    </source>
</evidence>
<gene>
    <name evidence="5" type="ORF">PPSIR1_37929</name>
</gene>
<dbReference type="PANTHER" id="PTHR30231">
    <property type="entry name" value="DNA POLYMERASE III SUBUNIT EPSILON"/>
    <property type="match status" value="1"/>
</dbReference>
<dbReference type="SMART" id="SM00479">
    <property type="entry name" value="EXOIII"/>
    <property type="match status" value="1"/>
</dbReference>
<reference evidence="5 6" key="1">
    <citation type="submission" date="2007-06" db="EMBL/GenBank/DDBJ databases">
        <authorList>
            <person name="Shimkets L."/>
            <person name="Ferriera S."/>
            <person name="Johnson J."/>
            <person name="Kravitz S."/>
            <person name="Beeson K."/>
            <person name="Sutton G."/>
            <person name="Rogers Y.-H."/>
            <person name="Friedman R."/>
            <person name="Frazier M."/>
            <person name="Venter J.C."/>
        </authorList>
    </citation>
    <scope>NUCLEOTIDE SEQUENCE [LARGE SCALE GENOMIC DNA]</scope>
    <source>
        <strain evidence="5 6">SIR-1</strain>
    </source>
</reference>
<dbReference type="PANTHER" id="PTHR30231:SF4">
    <property type="entry name" value="PROTEIN NEN2"/>
    <property type="match status" value="1"/>
</dbReference>
<dbReference type="InterPro" id="IPR012337">
    <property type="entry name" value="RNaseH-like_sf"/>
</dbReference>
<name>A6G9M5_9BACT</name>
<dbReference type="Pfam" id="PF00929">
    <property type="entry name" value="RNase_T"/>
    <property type="match status" value="1"/>
</dbReference>
<dbReference type="GO" id="GO:0003676">
    <property type="term" value="F:nucleic acid binding"/>
    <property type="evidence" value="ECO:0007669"/>
    <property type="project" value="InterPro"/>
</dbReference>
<dbReference type="OrthoDB" id="9804290at2"/>
<dbReference type="SUPFAM" id="SSF53098">
    <property type="entry name" value="Ribonuclease H-like"/>
    <property type="match status" value="1"/>
</dbReference>
<dbReference type="InterPro" id="IPR013520">
    <property type="entry name" value="Ribonucl_H"/>
</dbReference>
<sequence>MAAHQDMETVEALAGLVEGVAIDEHLSPAELDALARWLDDHAETLSAALLQPLRQRVGEALARGLLPPDEHAALLAYCHEFGAKHTPTHPSTREAFARLQGVALGLLADGRVDDAEIVALRRWLDDYEDFRQHFVFDAFFRALDDALALGRISDEARVRVRGLCQTFGAPPPPASVPPGFTPAPGPYDRPAHERRWPRLPELAGAEFVTLDLETANADPASVCAMGLATVCEGRLVDAGGELVEPQSRFDPVHTRLHGIDRRAVRGVGPFAEHWLPLAEELAGRWVLAHNATFAARCLRALASTFGPGAPAPPRLLCTLRLARAVWPREPGHALERLAEEFGLSAPRHDPHAGARCCAELALLMCSLRGVAHPSQLARELGVEPISIDR</sequence>